<proteinExistence type="predicted"/>
<dbReference type="SUPFAM" id="SSF46689">
    <property type="entry name" value="Homeodomain-like"/>
    <property type="match status" value="1"/>
</dbReference>
<accession>A0AA87R9N4</accession>
<dbReference type="Proteomes" id="UP000321749">
    <property type="component" value="Unassembled WGS sequence"/>
</dbReference>
<protein>
    <submittedName>
        <fullName evidence="1">Tetracycline repressor, C-all-alpha domain protein</fullName>
    </submittedName>
</protein>
<evidence type="ECO:0000313" key="2">
    <source>
        <dbReference type="Proteomes" id="UP000321749"/>
    </source>
</evidence>
<dbReference type="RefSeq" id="WP_146792468.1">
    <property type="nucleotide sequence ID" value="NZ_BJUU01000002.1"/>
</dbReference>
<dbReference type="InterPro" id="IPR009057">
    <property type="entry name" value="Homeodomain-like_sf"/>
</dbReference>
<name>A0AA87R9N4_9MICO</name>
<dbReference type="EMBL" id="BJUU01000002">
    <property type="protein sequence ID" value="GEK79085.1"/>
    <property type="molecule type" value="Genomic_DNA"/>
</dbReference>
<reference evidence="1 2" key="1">
    <citation type="submission" date="2019-07" db="EMBL/GenBank/DDBJ databases">
        <title>Whole genome shotgun sequence of Agrococcus baldri NBRC 103055.</title>
        <authorList>
            <person name="Hosoyama A."/>
            <person name="Uohara A."/>
            <person name="Ohji S."/>
            <person name="Ichikawa N."/>
        </authorList>
    </citation>
    <scope>NUCLEOTIDE SEQUENCE [LARGE SCALE GENOMIC DNA]</scope>
    <source>
        <strain evidence="1 2">NBRC 103055</strain>
    </source>
</reference>
<dbReference type="Gene3D" id="1.10.357.10">
    <property type="entry name" value="Tetracycline Repressor, domain 2"/>
    <property type="match status" value="1"/>
</dbReference>
<sequence length="206" mass="21985">MARPKQRILSPQLIAKAALRLVAKHGEFTIPGVAAALGVHPSSLYHHLPGGRQAIVHRMREELYADIELGPALDVTAAPLDRLRLWMRAYRAATARVPAVVPVLVGAPVEDLRTLEIYEALFVILRDAGVPAQQRVACSAMIDAVALGSAMDAGSPVPLWRIDGHQLPELREVAASNDDEQRAASGFELAIEAVVAAVAGMTTAGR</sequence>
<gene>
    <name evidence="1" type="ORF">ABA31_04360</name>
</gene>
<dbReference type="InterPro" id="IPR036271">
    <property type="entry name" value="Tet_transcr_reg_TetR-rel_C_sf"/>
</dbReference>
<keyword evidence="2" id="KW-1185">Reference proteome</keyword>
<organism evidence="1 2">
    <name type="scientific">Agrococcus baldri</name>
    <dbReference type="NCBI Taxonomy" id="153730"/>
    <lineage>
        <taxon>Bacteria</taxon>
        <taxon>Bacillati</taxon>
        <taxon>Actinomycetota</taxon>
        <taxon>Actinomycetes</taxon>
        <taxon>Micrococcales</taxon>
        <taxon>Microbacteriaceae</taxon>
        <taxon>Agrococcus</taxon>
    </lineage>
</organism>
<dbReference type="SUPFAM" id="SSF48498">
    <property type="entry name" value="Tetracyclin repressor-like, C-terminal domain"/>
    <property type="match status" value="1"/>
</dbReference>
<dbReference type="AlphaFoldDB" id="A0AA87R9N4"/>
<evidence type="ECO:0000313" key="1">
    <source>
        <dbReference type="EMBL" id="GEK79085.1"/>
    </source>
</evidence>
<comment type="caution">
    <text evidence="1">The sequence shown here is derived from an EMBL/GenBank/DDBJ whole genome shotgun (WGS) entry which is preliminary data.</text>
</comment>